<sequence>MCMGNAFGRAGGLRVADEPQFNNDRESLDMLRAYGIPEEDVQHAGALRRAMEAKQASFCTGVVTRDSMEELVELRDILLAFGLPEAEAARVGSLKTTPHGSQPAVMPPAQPVASGLDRNQFAWRTSGLVDIQE</sequence>
<proteinExistence type="predicted"/>
<reference evidence="1" key="1">
    <citation type="submission" date="2021-01" db="EMBL/GenBank/DDBJ databases">
        <authorList>
            <person name="Corre E."/>
            <person name="Pelletier E."/>
            <person name="Niang G."/>
            <person name="Scheremetjew M."/>
            <person name="Finn R."/>
            <person name="Kale V."/>
            <person name="Holt S."/>
            <person name="Cochrane G."/>
            <person name="Meng A."/>
            <person name="Brown T."/>
            <person name="Cohen L."/>
        </authorList>
    </citation>
    <scope>NUCLEOTIDE SEQUENCE</scope>
    <source>
        <strain evidence="1">PLY429</strain>
    </source>
</reference>
<evidence type="ECO:0000313" key="1">
    <source>
        <dbReference type="EMBL" id="CAD9208057.1"/>
    </source>
</evidence>
<protein>
    <submittedName>
        <fullName evidence="1">Uncharacterized protein</fullName>
    </submittedName>
</protein>
<organism evidence="1">
    <name type="scientific">Tetraselmis chuii</name>
    <dbReference type="NCBI Taxonomy" id="63592"/>
    <lineage>
        <taxon>Eukaryota</taxon>
        <taxon>Viridiplantae</taxon>
        <taxon>Chlorophyta</taxon>
        <taxon>core chlorophytes</taxon>
        <taxon>Chlorodendrophyceae</taxon>
        <taxon>Chlorodendrales</taxon>
        <taxon>Chlorodendraceae</taxon>
        <taxon>Tetraselmis</taxon>
    </lineage>
</organism>
<accession>A0A7S1X3T1</accession>
<dbReference type="EMBL" id="HBGG01019844">
    <property type="protein sequence ID" value="CAD9208057.1"/>
    <property type="molecule type" value="Transcribed_RNA"/>
</dbReference>
<gene>
    <name evidence="1" type="ORF">TCHU04912_LOCUS10294</name>
</gene>
<dbReference type="AlphaFoldDB" id="A0A7S1X3T1"/>
<name>A0A7S1X3T1_9CHLO</name>